<dbReference type="InterPro" id="IPR035979">
    <property type="entry name" value="RBD_domain_sf"/>
</dbReference>
<proteinExistence type="predicted"/>
<evidence type="ECO:0000313" key="7">
    <source>
        <dbReference type="Proteomes" id="UP001306508"/>
    </source>
</evidence>
<dbReference type="GO" id="GO:0003729">
    <property type="term" value="F:mRNA binding"/>
    <property type="evidence" value="ECO:0007669"/>
    <property type="project" value="InterPro"/>
</dbReference>
<sequence length="632" mass="69960">MISSPQSTYSSSSTSTSIHSPISTNINIPLPPSSTIETSDEPPRTLWMGDLDPNFDDLTIMEIWHHLGKRVVVKLIKAKKNLLIPCSSNNNNSSNNGSNLSDSVFDTFDSANIEKININGISFIDPSVTPLHHAGYCFVEFESQNDAIYALSLNSKPIPNFKSLSTNLWTNPTNKRTFRLNWASGATLNSSIPLKPEFSLFVGDLSPTVTEADLLTLFQKKFKSVKTVRVMTDPMTGASRCFGFIRFGDELERSKAVIEMNGTWFQGRALRVAFATPRNSGVTPLSSGPFCMGQQTGHLFNSAINNNNATSSIVNSNSFPNKNIIPKNNPLVSSYSNNNNNNNNTNFMSANGTANYSIPSPSSDIQDFQYITNDPTNTTIFVGGLNSSNISEYKLISLFQPFGNVVSVKIPLNKNCAFVKFQNRIDSEAAMQGMQGFVIDGSPIRLSWGKTNTNTHIPQVTTVTATNNSATTIPISMTHSNRFISNCTNIQQQSDLLPTFNGSMWSDSVNNINYANSNQLFQGISGYSNELFNTDNSKNYNYQNHPNTNVNTNTNANQCYGLSSSNQQTDMLYGTHSTLTNTMAPKINSLYYENKSSLLNKQFQPNFSSEINYHSYLNQANQNLQYYNTIFH</sequence>
<feature type="compositionally biased region" description="Low complexity" evidence="4">
    <location>
        <begin position="1"/>
        <end position="28"/>
    </location>
</feature>
<dbReference type="Pfam" id="PF00076">
    <property type="entry name" value="RRM_1"/>
    <property type="match status" value="2"/>
</dbReference>
<dbReference type="InterPro" id="IPR000504">
    <property type="entry name" value="RRM_dom"/>
</dbReference>
<feature type="region of interest" description="Disordered" evidence="4">
    <location>
        <begin position="1"/>
        <end position="43"/>
    </location>
</feature>
<dbReference type="GO" id="GO:0005829">
    <property type="term" value="C:cytosol"/>
    <property type="evidence" value="ECO:0007669"/>
    <property type="project" value="TreeGrafter"/>
</dbReference>
<dbReference type="InterPro" id="IPR012677">
    <property type="entry name" value="Nucleotide-bd_a/b_plait_sf"/>
</dbReference>
<accession>A0AAN7WKG0</accession>
<reference evidence="7" key="1">
    <citation type="submission" date="2023-07" db="EMBL/GenBank/DDBJ databases">
        <title>A draft genome of Kazachstania heterogenica Y-27499.</title>
        <authorList>
            <person name="Donic C."/>
            <person name="Kralova J.S."/>
            <person name="Fidel L."/>
            <person name="Ben-Dor S."/>
            <person name="Jung S."/>
        </authorList>
    </citation>
    <scope>NUCLEOTIDE SEQUENCE [LARGE SCALE GENOMIC DNA]</scope>
    <source>
        <strain evidence="7">Y27499</strain>
    </source>
</reference>
<dbReference type="AlphaFoldDB" id="A0AAN7WKG0"/>
<keyword evidence="1" id="KW-0677">Repeat</keyword>
<keyword evidence="2 3" id="KW-0694">RNA-binding</keyword>
<evidence type="ECO:0000313" key="6">
    <source>
        <dbReference type="EMBL" id="KAK5778780.1"/>
    </source>
</evidence>
<evidence type="ECO:0000256" key="2">
    <source>
        <dbReference type="ARBA" id="ARBA00022884"/>
    </source>
</evidence>
<comment type="caution">
    <text evidence="6">The sequence shown here is derived from an EMBL/GenBank/DDBJ whole genome shotgun (WGS) entry which is preliminary data.</text>
</comment>
<evidence type="ECO:0000256" key="4">
    <source>
        <dbReference type="SAM" id="MobiDB-lite"/>
    </source>
</evidence>
<evidence type="ECO:0000256" key="3">
    <source>
        <dbReference type="PROSITE-ProRule" id="PRU00176"/>
    </source>
</evidence>
<organism evidence="6 7">
    <name type="scientific">Arxiozyma heterogenica</name>
    <dbReference type="NCBI Taxonomy" id="278026"/>
    <lineage>
        <taxon>Eukaryota</taxon>
        <taxon>Fungi</taxon>
        <taxon>Dikarya</taxon>
        <taxon>Ascomycota</taxon>
        <taxon>Saccharomycotina</taxon>
        <taxon>Saccharomycetes</taxon>
        <taxon>Saccharomycetales</taxon>
        <taxon>Saccharomycetaceae</taxon>
        <taxon>Arxiozyma</taxon>
    </lineage>
</organism>
<dbReference type="PANTHER" id="PTHR47640">
    <property type="entry name" value="TRNA SELENOCYSTEINE 1-ASSOCIATED PROTEIN 1-RELATED-RELATED"/>
    <property type="match status" value="1"/>
</dbReference>
<name>A0AAN7WKG0_9SACH</name>
<gene>
    <name evidence="6" type="ORF">RI543_003703</name>
</gene>
<dbReference type="PROSITE" id="PS50102">
    <property type="entry name" value="RRM"/>
    <property type="match status" value="2"/>
</dbReference>
<dbReference type="PANTHER" id="PTHR47640:SF10">
    <property type="entry name" value="TRNA SELENOCYSTEINE 1-ASSOCIATED PROTEIN 1-RELATED"/>
    <property type="match status" value="1"/>
</dbReference>
<feature type="domain" description="RRM" evidence="5">
    <location>
        <begin position="198"/>
        <end position="277"/>
    </location>
</feature>
<feature type="domain" description="RRM" evidence="5">
    <location>
        <begin position="378"/>
        <end position="451"/>
    </location>
</feature>
<protein>
    <recommendedName>
        <fullName evidence="5">RRM domain-containing protein</fullName>
    </recommendedName>
</protein>
<evidence type="ECO:0000259" key="5">
    <source>
        <dbReference type="PROSITE" id="PS50102"/>
    </source>
</evidence>
<dbReference type="SMART" id="SM00360">
    <property type="entry name" value="RRM"/>
    <property type="match status" value="3"/>
</dbReference>
<dbReference type="EMBL" id="JAWIZZ010000051">
    <property type="protein sequence ID" value="KAK5778780.1"/>
    <property type="molecule type" value="Genomic_DNA"/>
</dbReference>
<dbReference type="Proteomes" id="UP001306508">
    <property type="component" value="Unassembled WGS sequence"/>
</dbReference>
<dbReference type="Gene3D" id="3.30.70.330">
    <property type="match status" value="3"/>
</dbReference>
<dbReference type="InterPro" id="IPR050825">
    <property type="entry name" value="RBM42_RBP45_47-like"/>
</dbReference>
<keyword evidence="7" id="KW-1185">Reference proteome</keyword>
<dbReference type="SUPFAM" id="SSF54928">
    <property type="entry name" value="RNA-binding domain, RBD"/>
    <property type="match status" value="3"/>
</dbReference>
<evidence type="ECO:0000256" key="1">
    <source>
        <dbReference type="ARBA" id="ARBA00022737"/>
    </source>
</evidence>